<organism evidence="3 4">
    <name type="scientific">Synaphobranchus kaupii</name>
    <name type="common">Kaup's arrowtooth eel</name>
    <dbReference type="NCBI Taxonomy" id="118154"/>
    <lineage>
        <taxon>Eukaryota</taxon>
        <taxon>Metazoa</taxon>
        <taxon>Chordata</taxon>
        <taxon>Craniata</taxon>
        <taxon>Vertebrata</taxon>
        <taxon>Euteleostomi</taxon>
        <taxon>Actinopterygii</taxon>
        <taxon>Neopterygii</taxon>
        <taxon>Teleostei</taxon>
        <taxon>Anguilliformes</taxon>
        <taxon>Synaphobranchidae</taxon>
        <taxon>Synaphobranchus</taxon>
    </lineage>
</organism>
<evidence type="ECO:0000313" key="3">
    <source>
        <dbReference type="EMBL" id="KAJ8344285.1"/>
    </source>
</evidence>
<keyword evidence="4" id="KW-1185">Reference proteome</keyword>
<dbReference type="Proteomes" id="UP001152622">
    <property type="component" value="Chromosome 13"/>
</dbReference>
<sequence length="884" mass="104667">MEEENDKLKANLEQEKKIFDADRETLERKLEMTTNLLQEKEQTLQQKRAQEEQLHRERETKLQAEIKTFETSIMDMTTEREKSEDSYKTQTKELERRIADLENSHSSSRYDNEMLKKSCKIYTVHSTRLEEENDKLKANLEQEKKIFDADRETLERKLEMTTNLLQEKEQTLQQKRAQEEQLHRERETKLQAEIKTFETSIMDMTTEREKSEDSYKTQVKELERRTSDLEDSLSSSKYDNEMLKESLKACCRTSAKSAEEFYGLQKGFEQERQIQQGEIHSLKTQLERMTNELQDAESTLKKELAEKEASTVQTNEQFLAFKEGIRKVAKERQNFLKDEVAYREADRALAREKKKTADLHRKLEELNNKLAENFGKSQIAQKPPGIPSRKRKRAQEEQLHRERETKLQAEIKTFETSIMDMTTEREKSEDSYKTQTKELERRIADLENSHSSSRYDNEMLKKSCKIYTVHSTRLEEENDKLKANLEQEKKIFDADRETLESKLEMTTNLLQEKEQTLQQKRAQEEQLHRERETKLQAEIKTFETSIMDMTTEREKSEDSYKTQVKELERRTSDLENSLSSSRYDNEMLKKSCKTYTVHSTRLEEENDKLKANLEQEKKIFDADRETLERKLEMTTNLLQEKEQTLQQKRAQEEQLHRERETKLQAEIKTFETSIMDMTTEREKSEDSYKTQVKELERRTSDLENSLSSSRYDNEMLKESLKACCRTSAKSAEEFYGLQKGFEQERQIQQGEIHSLKTQLERMTNELQDAESTLKKELAEKEASTVQTNEQFLACKEGIRKVAKERQNFLKDEVAYREADRALAREKKKTADLHRKLEELNNKLAENSGKSQIAQKPQASLQEKGESWDPEARQGSSRWMRPTFW</sequence>
<accession>A0A9Q1ESL9</accession>
<dbReference type="EMBL" id="JAINUF010000013">
    <property type="protein sequence ID" value="KAJ8344285.1"/>
    <property type="molecule type" value="Genomic_DNA"/>
</dbReference>
<protein>
    <submittedName>
        <fullName evidence="3">Uncharacterized protein</fullName>
    </submittedName>
</protein>
<feature type="region of interest" description="Disordered" evidence="2">
    <location>
        <begin position="375"/>
        <end position="403"/>
    </location>
</feature>
<evidence type="ECO:0000256" key="1">
    <source>
        <dbReference type="SAM" id="Coils"/>
    </source>
</evidence>
<reference evidence="3" key="1">
    <citation type="journal article" date="2023" name="Science">
        <title>Genome structures resolve the early diversification of teleost fishes.</title>
        <authorList>
            <person name="Parey E."/>
            <person name="Louis A."/>
            <person name="Montfort J."/>
            <person name="Bouchez O."/>
            <person name="Roques C."/>
            <person name="Iampietro C."/>
            <person name="Lluch J."/>
            <person name="Castinel A."/>
            <person name="Donnadieu C."/>
            <person name="Desvignes T."/>
            <person name="Floi Bucao C."/>
            <person name="Jouanno E."/>
            <person name="Wen M."/>
            <person name="Mejri S."/>
            <person name="Dirks R."/>
            <person name="Jansen H."/>
            <person name="Henkel C."/>
            <person name="Chen W.J."/>
            <person name="Zahm M."/>
            <person name="Cabau C."/>
            <person name="Klopp C."/>
            <person name="Thompson A.W."/>
            <person name="Robinson-Rechavi M."/>
            <person name="Braasch I."/>
            <person name="Lecointre G."/>
            <person name="Bobe J."/>
            <person name="Postlethwait J.H."/>
            <person name="Berthelot C."/>
            <person name="Roest Crollius H."/>
            <person name="Guiguen Y."/>
        </authorList>
    </citation>
    <scope>NUCLEOTIDE SEQUENCE</scope>
    <source>
        <strain evidence="3">WJC10195</strain>
    </source>
</reference>
<keyword evidence="1" id="KW-0175">Coiled coil</keyword>
<comment type="caution">
    <text evidence="3">The sequence shown here is derived from an EMBL/GenBank/DDBJ whole genome shotgun (WGS) entry which is preliminary data.</text>
</comment>
<dbReference type="AlphaFoldDB" id="A0A9Q1ESL9"/>
<feature type="compositionally biased region" description="Polar residues" evidence="2">
    <location>
        <begin position="843"/>
        <end position="860"/>
    </location>
</feature>
<feature type="coiled-coil region" evidence="1">
    <location>
        <begin position="745"/>
        <end position="786"/>
    </location>
</feature>
<proteinExistence type="predicted"/>
<feature type="compositionally biased region" description="Basic and acidic residues" evidence="2">
    <location>
        <begin position="394"/>
        <end position="403"/>
    </location>
</feature>
<evidence type="ECO:0000313" key="4">
    <source>
        <dbReference type="Proteomes" id="UP001152622"/>
    </source>
</evidence>
<feature type="coiled-coil region" evidence="1">
    <location>
        <begin position="9"/>
        <end position="232"/>
    </location>
</feature>
<gene>
    <name evidence="3" type="ORF">SKAU_G00316140</name>
</gene>
<name>A0A9Q1ESL9_SYNKA</name>
<feature type="region of interest" description="Disordered" evidence="2">
    <location>
        <begin position="842"/>
        <end position="884"/>
    </location>
</feature>
<evidence type="ECO:0000256" key="2">
    <source>
        <dbReference type="SAM" id="MobiDB-lite"/>
    </source>
</evidence>
<feature type="coiled-coil region" evidence="1">
    <location>
        <begin position="272"/>
        <end position="313"/>
    </location>
</feature>
<feature type="compositionally biased region" description="Basic and acidic residues" evidence="2">
    <location>
        <begin position="862"/>
        <end position="871"/>
    </location>
</feature>